<dbReference type="SUPFAM" id="SSF109709">
    <property type="entry name" value="KorB DNA-binding domain-like"/>
    <property type="match status" value="1"/>
</dbReference>
<dbReference type="EMBL" id="CP007129">
    <property type="protein sequence ID" value="AHG93048.1"/>
    <property type="molecule type" value="Genomic_DNA"/>
</dbReference>
<organism evidence="3 4">
    <name type="scientific">Gemmatirosa kalamazoonensis</name>
    <dbReference type="NCBI Taxonomy" id="861299"/>
    <lineage>
        <taxon>Bacteria</taxon>
        <taxon>Pseudomonadati</taxon>
        <taxon>Gemmatimonadota</taxon>
        <taxon>Gemmatimonadia</taxon>
        <taxon>Gemmatimonadales</taxon>
        <taxon>Gemmatimonadaceae</taxon>
        <taxon>Gemmatirosa</taxon>
    </lineage>
</organism>
<sequence length="315" mass="33299">MLPPVTLAACDDDLAEPPKRDGRRTHIVDRALDYVALADEGLSAARIARKRRKSQGYVSIALRLGRAIAGMEPSEIAALRSPRITWKLAQRIVREDADVVGIRHQLRTALGGFSSHNLDGRKNRKGRRDGTGRVAHATGAGRAIGVAWGWDAAWFARDPIGFAEAHLRYLAGVQRSVQQRAARSAAARDAERVPVGQGIRSLQRSLAASQLKPTVSVTGPSEQHALAVLAILERKLAEASREAATLLAARQESASPAVGSVAVAGASSRVGRLTVSRPRLTVSASASAPVAASFASLASLADDSVADALEADLRD</sequence>
<evidence type="ECO:0000313" key="4">
    <source>
        <dbReference type="Proteomes" id="UP000019151"/>
    </source>
</evidence>
<keyword evidence="3" id="KW-0614">Plasmid</keyword>
<accession>W0RTX9</accession>
<dbReference type="KEGG" id="gba:J421_5513"/>
<reference evidence="3 4" key="1">
    <citation type="journal article" date="2014" name="Genome Announc.">
        <title>Genome Sequence and Methylome of Soil Bacterium Gemmatirosa kalamazoonensis KBS708T, a Member of the Rarely Cultivated Gemmatimonadetes Phylum.</title>
        <authorList>
            <person name="Debruyn J.M."/>
            <person name="Radosevich M."/>
            <person name="Wommack K.E."/>
            <person name="Polson S.W."/>
            <person name="Hauser L.J."/>
            <person name="Fawaz M.N."/>
            <person name="Korlach J."/>
            <person name="Tsai Y.C."/>
        </authorList>
    </citation>
    <scope>NUCLEOTIDE SEQUENCE [LARGE SCALE GENOMIC DNA]</scope>
    <source>
        <strain evidence="3 4">KBS708</strain>
        <plasmid evidence="4">Plasmid 1</plasmid>
    </source>
</reference>
<dbReference type="AlphaFoldDB" id="W0RTX9"/>
<feature type="coiled-coil region" evidence="1">
    <location>
        <begin position="222"/>
        <end position="249"/>
    </location>
</feature>
<keyword evidence="1" id="KW-0175">Coiled coil</keyword>
<evidence type="ECO:0000256" key="2">
    <source>
        <dbReference type="SAM" id="MobiDB-lite"/>
    </source>
</evidence>
<geneLocation type="plasmid" evidence="3 4">
    <name>1</name>
</geneLocation>
<evidence type="ECO:0000256" key="1">
    <source>
        <dbReference type="SAM" id="Coils"/>
    </source>
</evidence>
<name>W0RTX9_9BACT</name>
<dbReference type="HOGENOM" id="CLU_882129_0_0_0"/>
<feature type="region of interest" description="Disordered" evidence="2">
    <location>
        <begin position="114"/>
        <end position="133"/>
    </location>
</feature>
<proteinExistence type="predicted"/>
<dbReference type="InParanoid" id="W0RTX9"/>
<gene>
    <name evidence="3" type="ORF">J421_5513</name>
</gene>
<dbReference type="Proteomes" id="UP000019151">
    <property type="component" value="Plasmid 1"/>
</dbReference>
<keyword evidence="4" id="KW-1185">Reference proteome</keyword>
<protein>
    <submittedName>
        <fullName evidence="3">Uncharacterized protein</fullName>
    </submittedName>
</protein>
<evidence type="ECO:0000313" key="3">
    <source>
        <dbReference type="EMBL" id="AHG93048.1"/>
    </source>
</evidence>